<keyword evidence="3" id="KW-1185">Reference proteome</keyword>
<organism evidence="2 3">
    <name type="scientific">Phyllobacterium sophorae</name>
    <dbReference type="NCBI Taxonomy" id="1520277"/>
    <lineage>
        <taxon>Bacteria</taxon>
        <taxon>Pseudomonadati</taxon>
        <taxon>Pseudomonadota</taxon>
        <taxon>Alphaproteobacteria</taxon>
        <taxon>Hyphomicrobiales</taxon>
        <taxon>Phyllobacteriaceae</taxon>
        <taxon>Phyllobacterium</taxon>
    </lineage>
</organism>
<comment type="caution">
    <text evidence="2">The sequence shown here is derived from an EMBL/GenBank/DDBJ whole genome shotgun (WGS) entry which is preliminary data.</text>
</comment>
<feature type="domain" description="Polysaccharide pyruvyl transferase" evidence="1">
    <location>
        <begin position="13"/>
        <end position="327"/>
    </location>
</feature>
<dbReference type="Pfam" id="PF04230">
    <property type="entry name" value="PS_pyruv_trans"/>
    <property type="match status" value="1"/>
</dbReference>
<evidence type="ECO:0000313" key="2">
    <source>
        <dbReference type="EMBL" id="PSH57324.1"/>
    </source>
</evidence>
<dbReference type="PANTHER" id="PTHR36836:SF1">
    <property type="entry name" value="COLANIC ACID BIOSYNTHESIS PROTEIN WCAK"/>
    <property type="match status" value="1"/>
</dbReference>
<dbReference type="InterPro" id="IPR007345">
    <property type="entry name" value="Polysacch_pyruvyl_Trfase"/>
</dbReference>
<reference evidence="3" key="1">
    <citation type="submission" date="2017-11" db="EMBL/GenBank/DDBJ databases">
        <authorList>
            <person name="Kuznetsova I."/>
            <person name="Sazanova A."/>
            <person name="Chirak E."/>
            <person name="Safronova V."/>
            <person name="Willems A."/>
        </authorList>
    </citation>
    <scope>NUCLEOTIDE SEQUENCE [LARGE SCALE GENOMIC DNA]</scope>
    <source>
        <strain evidence="3">CCBAU 03422</strain>
    </source>
</reference>
<gene>
    <name evidence="2" type="ORF">CU103_28605</name>
</gene>
<dbReference type="Proteomes" id="UP000241764">
    <property type="component" value="Unassembled WGS sequence"/>
</dbReference>
<dbReference type="OrthoDB" id="3358948at2"/>
<dbReference type="AlphaFoldDB" id="A0A2P7ASZ4"/>
<dbReference type="RefSeq" id="WP_106667432.1">
    <property type="nucleotide sequence ID" value="NZ_PGGM01000020.1"/>
</dbReference>
<dbReference type="EMBL" id="PGGM01000020">
    <property type="protein sequence ID" value="PSH57324.1"/>
    <property type="molecule type" value="Genomic_DNA"/>
</dbReference>
<protein>
    <recommendedName>
        <fullName evidence="1">Polysaccharide pyruvyl transferase domain-containing protein</fullName>
    </recommendedName>
</protein>
<sequence>MRIGLFGLFGGGNSGNDASLESMIAFLRRRGSDTHLVCICANPARVEQMYGIAAKRMSPELDEQSIGNTINRMLFRVPSRLFGIWYAIQETRKLDVIIVPGTGFLDDFQDSPFGWPFTVFKWCLIAWLLRKKIVFVCIGAGPIRNRLSRFFMKKAAQFATYRSYRDLASKQFMQSIGVNVDRDNIYPDIVFNLASPASPPPDGDAAISVGVGVMSYFGWSRGNTNRENIYRHYLDKLNAFVAWLLDNGFRVRLLTGDEGDWSAIQDFIERIKSTNRNVYDQVAAVRTHTLRELMTEIVKTDLVVVSRYHNLVSALKLGRPAISLEYSVKNRSLMVDMNLDDYCQSIETFDLDLLKQQFNRVLDQRLNLRNQILGWDEEFARRLSTQEDCLLEFLFDRNSAVALPLCPLPADGTPHSDRPIG</sequence>
<evidence type="ECO:0000313" key="3">
    <source>
        <dbReference type="Proteomes" id="UP000241764"/>
    </source>
</evidence>
<name>A0A2P7ASZ4_9HYPH</name>
<proteinExistence type="predicted"/>
<dbReference type="PANTHER" id="PTHR36836">
    <property type="entry name" value="COLANIC ACID BIOSYNTHESIS PROTEIN WCAK"/>
    <property type="match status" value="1"/>
</dbReference>
<accession>A0A2P7ASZ4</accession>
<evidence type="ECO:0000259" key="1">
    <source>
        <dbReference type="Pfam" id="PF04230"/>
    </source>
</evidence>